<dbReference type="EMBL" id="LRFC01000006">
    <property type="protein sequence ID" value="KZE67944.1"/>
    <property type="molecule type" value="Genomic_DNA"/>
</dbReference>
<feature type="region of interest" description="Disordered" evidence="1">
    <location>
        <begin position="81"/>
        <end position="103"/>
    </location>
</feature>
<dbReference type="AlphaFoldDB" id="A0A163S192"/>
<comment type="caution">
    <text evidence="2">The sequence shown here is derived from an EMBL/GenBank/DDBJ whole genome shotgun (WGS) entry which is preliminary data.</text>
</comment>
<reference evidence="3" key="1">
    <citation type="submission" date="2016-01" db="EMBL/GenBank/DDBJ databases">
        <title>Draft genome of Chromobacterium sp. F49.</title>
        <authorList>
            <person name="Hong K.W."/>
        </authorList>
    </citation>
    <scope>NUCLEOTIDE SEQUENCE [LARGE SCALE GENOMIC DNA]</scope>
    <source>
        <strain evidence="3">P7IIIA</strain>
    </source>
</reference>
<gene>
    <name evidence="2" type="ORF">AWM68_17380</name>
</gene>
<name>A0A163S192_9BACL</name>
<proteinExistence type="predicted"/>
<keyword evidence="3" id="KW-1185">Reference proteome</keyword>
<dbReference type="OrthoDB" id="9860713at2"/>
<evidence type="ECO:0000313" key="3">
    <source>
        <dbReference type="Proteomes" id="UP000076567"/>
    </source>
</evidence>
<dbReference type="Proteomes" id="UP000076567">
    <property type="component" value="Unassembled WGS sequence"/>
</dbReference>
<accession>A0A163S192</accession>
<sequence>MDNKKKMDLIGELDMVFENLHYAKQKTNNPLIIHRIEKIKTSVSSLMNDIENLNKLDLKIVNPKYFNNLVLKGNNAHKKSNLFNPQGGFKPTSPSYHIKGYED</sequence>
<evidence type="ECO:0000313" key="2">
    <source>
        <dbReference type="EMBL" id="KZE67944.1"/>
    </source>
</evidence>
<evidence type="ECO:0000256" key="1">
    <source>
        <dbReference type="SAM" id="MobiDB-lite"/>
    </source>
</evidence>
<organism evidence="2 3">
    <name type="scientific">Fictibacillus phosphorivorans</name>
    <dbReference type="NCBI Taxonomy" id="1221500"/>
    <lineage>
        <taxon>Bacteria</taxon>
        <taxon>Bacillati</taxon>
        <taxon>Bacillota</taxon>
        <taxon>Bacilli</taxon>
        <taxon>Bacillales</taxon>
        <taxon>Fictibacillaceae</taxon>
        <taxon>Fictibacillus</taxon>
    </lineage>
</organism>
<protein>
    <submittedName>
        <fullName evidence="2">Uncharacterized protein</fullName>
    </submittedName>
</protein>
<dbReference type="RefSeq" id="WP_066238339.1">
    <property type="nucleotide sequence ID" value="NZ_LRFC01000006.1"/>
</dbReference>